<dbReference type="EMBL" id="SWKU01000003">
    <property type="protein sequence ID" value="KAF3008859.1"/>
    <property type="molecule type" value="Genomic_DNA"/>
</dbReference>
<accession>A0A9P4WE25</accession>
<protein>
    <submittedName>
        <fullName evidence="1">Uncharacterized protein</fullName>
    </submittedName>
</protein>
<dbReference type="OrthoDB" id="4932428at2759"/>
<proteinExistence type="predicted"/>
<comment type="caution">
    <text evidence="1">The sequence shown here is derived from an EMBL/GenBank/DDBJ whole genome shotgun (WGS) entry which is preliminary data.</text>
</comment>
<dbReference type="AlphaFoldDB" id="A0A9P4WE25"/>
<organism evidence="1 2">
    <name type="scientific">Curvularia kusanoi</name>
    <name type="common">Cochliobolus kusanoi</name>
    <dbReference type="NCBI Taxonomy" id="90978"/>
    <lineage>
        <taxon>Eukaryota</taxon>
        <taxon>Fungi</taxon>
        <taxon>Dikarya</taxon>
        <taxon>Ascomycota</taxon>
        <taxon>Pezizomycotina</taxon>
        <taxon>Dothideomycetes</taxon>
        <taxon>Pleosporomycetidae</taxon>
        <taxon>Pleosporales</taxon>
        <taxon>Pleosporineae</taxon>
        <taxon>Pleosporaceae</taxon>
        <taxon>Curvularia</taxon>
    </lineage>
</organism>
<keyword evidence="2" id="KW-1185">Reference proteome</keyword>
<sequence length="195" mass="22399">MSNRTSSSPPNVTDLIEFSSPPARHFYSHDTSASSQMSLAEKYQTILALKQHRINTLIDLRRVEKAFAVLNTPDVSAPMTSAWTYYVSSNSLLAELRGLTRKYPFSSSCVDESKRRVYADPESNRSWNLCWLVLQKIKDDGLIGYYARYQATQPTSWGGRLPSSEQMERFTSILVQEWNSALEQMLRYWEEPPTQ</sequence>
<gene>
    <name evidence="1" type="ORF">E8E13_010975</name>
</gene>
<name>A0A9P4WE25_CURKU</name>
<evidence type="ECO:0000313" key="1">
    <source>
        <dbReference type="EMBL" id="KAF3008859.1"/>
    </source>
</evidence>
<dbReference type="Proteomes" id="UP000801428">
    <property type="component" value="Unassembled WGS sequence"/>
</dbReference>
<evidence type="ECO:0000313" key="2">
    <source>
        <dbReference type="Proteomes" id="UP000801428"/>
    </source>
</evidence>
<reference evidence="1" key="1">
    <citation type="submission" date="2019-04" db="EMBL/GenBank/DDBJ databases">
        <title>Sequencing of skin fungus with MAO and IRED activity.</title>
        <authorList>
            <person name="Marsaioli A.J."/>
            <person name="Bonatto J.M.C."/>
            <person name="Reis Junior O."/>
        </authorList>
    </citation>
    <scope>NUCLEOTIDE SEQUENCE</scope>
    <source>
        <strain evidence="1">30M1</strain>
    </source>
</reference>